<evidence type="ECO:0000256" key="1">
    <source>
        <dbReference type="SAM" id="MobiDB-lite"/>
    </source>
</evidence>
<reference evidence="3 4" key="1">
    <citation type="submission" date="2024-10" db="EMBL/GenBank/DDBJ databases">
        <title>The Natural Products Discovery Center: Release of the First 8490 Sequenced Strains for Exploring Actinobacteria Biosynthetic Diversity.</title>
        <authorList>
            <person name="Kalkreuter E."/>
            <person name="Kautsar S.A."/>
            <person name="Yang D."/>
            <person name="Bader C.D."/>
            <person name="Teijaro C.N."/>
            <person name="Fluegel L."/>
            <person name="Davis C.M."/>
            <person name="Simpson J.R."/>
            <person name="Lauterbach L."/>
            <person name="Steele A.D."/>
            <person name="Gui C."/>
            <person name="Meng S."/>
            <person name="Li G."/>
            <person name="Viehrig K."/>
            <person name="Ye F."/>
            <person name="Su P."/>
            <person name="Kiefer A.F."/>
            <person name="Nichols A."/>
            <person name="Cepeda A.J."/>
            <person name="Yan W."/>
            <person name="Fan B."/>
            <person name="Jiang Y."/>
            <person name="Adhikari A."/>
            <person name="Zheng C.-J."/>
            <person name="Schuster L."/>
            <person name="Cowan T.M."/>
            <person name="Smanski M.J."/>
            <person name="Chevrette M.G."/>
            <person name="De Carvalho L.P.S."/>
            <person name="Shen B."/>
        </authorList>
    </citation>
    <scope>NUCLEOTIDE SEQUENCE [LARGE SCALE GENOMIC DNA]</scope>
    <source>
        <strain evidence="3 4">NPDC015755</strain>
    </source>
</reference>
<proteinExistence type="predicted"/>
<dbReference type="RefSeq" id="WP_391937002.1">
    <property type="nucleotide sequence ID" value="NZ_JBIBSM010000019.1"/>
</dbReference>
<evidence type="ECO:0000313" key="3">
    <source>
        <dbReference type="EMBL" id="MFF8280098.1"/>
    </source>
</evidence>
<feature type="region of interest" description="Disordered" evidence="1">
    <location>
        <begin position="1"/>
        <end position="41"/>
    </location>
</feature>
<keyword evidence="4" id="KW-1185">Reference proteome</keyword>
<name>A0ABW6YJR1_9ACTN</name>
<accession>A0ABW6YJR1</accession>
<comment type="caution">
    <text evidence="3">The sequence shown here is derived from an EMBL/GenBank/DDBJ whole genome shotgun (WGS) entry which is preliminary data.</text>
</comment>
<evidence type="ECO:0000259" key="2">
    <source>
        <dbReference type="Pfam" id="PF05448"/>
    </source>
</evidence>
<dbReference type="Proteomes" id="UP001603013">
    <property type="component" value="Unassembled WGS sequence"/>
</dbReference>
<gene>
    <name evidence="3" type="ORF">ACF05T_29080</name>
</gene>
<feature type="domain" description="Acetyl xylan esterase" evidence="2">
    <location>
        <begin position="37"/>
        <end position="122"/>
    </location>
</feature>
<dbReference type="Pfam" id="PF05448">
    <property type="entry name" value="AXE1"/>
    <property type="match status" value="1"/>
</dbReference>
<protein>
    <submittedName>
        <fullName evidence="3">Acetylxylan esterase</fullName>
    </submittedName>
</protein>
<sequence>MVNLLRDPHGGHDEGGSSEDPRTGRPTTASCRGLGRADPYPEITKYPHRHSHHRLEAAFATLDCFDGVHFAPRATVPAPFSVGLRAPACLPSTGYAAHSHDAGQDRTMTVWPFADRDGGCGFGFGFGRGSNPPTRLAWPHRRGLAPEL</sequence>
<feature type="compositionally biased region" description="Basic and acidic residues" evidence="1">
    <location>
        <begin position="1"/>
        <end position="23"/>
    </location>
</feature>
<dbReference type="InterPro" id="IPR008391">
    <property type="entry name" value="AXE1_dom"/>
</dbReference>
<dbReference type="EMBL" id="JBIBSM010000019">
    <property type="protein sequence ID" value="MFF8280098.1"/>
    <property type="molecule type" value="Genomic_DNA"/>
</dbReference>
<organism evidence="3 4">
    <name type="scientific">Streptomyces lateritius</name>
    <dbReference type="NCBI Taxonomy" id="67313"/>
    <lineage>
        <taxon>Bacteria</taxon>
        <taxon>Bacillati</taxon>
        <taxon>Actinomycetota</taxon>
        <taxon>Actinomycetes</taxon>
        <taxon>Kitasatosporales</taxon>
        <taxon>Streptomycetaceae</taxon>
        <taxon>Streptomyces</taxon>
    </lineage>
</organism>
<evidence type="ECO:0000313" key="4">
    <source>
        <dbReference type="Proteomes" id="UP001603013"/>
    </source>
</evidence>